<dbReference type="Pfam" id="PF03795">
    <property type="entry name" value="YCII"/>
    <property type="match status" value="1"/>
</dbReference>
<sequence length="90" mass="9778">MAEASSLQRYLVLVMRNAGFDPAAVQPHRDFLEGLRAGGRLELSGGFADGSGGAYLLFAENLERAMATVHADPAYISGGWDFTVHEWHAR</sequence>
<keyword evidence="4" id="KW-1185">Reference proteome</keyword>
<dbReference type="Gene3D" id="3.30.70.1060">
    <property type="entry name" value="Dimeric alpha+beta barrel"/>
    <property type="match status" value="1"/>
</dbReference>
<dbReference type="PANTHER" id="PTHR37828:SF1">
    <property type="entry name" value="YCII-RELATED DOMAIN-CONTAINING PROTEIN"/>
    <property type="match status" value="1"/>
</dbReference>
<dbReference type="EMBL" id="FONH01000004">
    <property type="protein sequence ID" value="SFE79692.1"/>
    <property type="molecule type" value="Genomic_DNA"/>
</dbReference>
<evidence type="ECO:0000313" key="4">
    <source>
        <dbReference type="Proteomes" id="UP000199477"/>
    </source>
</evidence>
<dbReference type="InterPro" id="IPR011008">
    <property type="entry name" value="Dimeric_a/b-barrel"/>
</dbReference>
<evidence type="ECO:0000256" key="1">
    <source>
        <dbReference type="ARBA" id="ARBA00007689"/>
    </source>
</evidence>
<evidence type="ECO:0000313" key="3">
    <source>
        <dbReference type="EMBL" id="SFE79692.1"/>
    </source>
</evidence>
<dbReference type="Proteomes" id="UP000199477">
    <property type="component" value="Unassembled WGS sequence"/>
</dbReference>
<name>A0A1I2DGF9_9GAMM</name>
<dbReference type="InterPro" id="IPR005545">
    <property type="entry name" value="YCII"/>
</dbReference>
<proteinExistence type="inferred from homology"/>
<dbReference type="PANTHER" id="PTHR37828">
    <property type="entry name" value="GSR2449 PROTEIN"/>
    <property type="match status" value="1"/>
</dbReference>
<dbReference type="SUPFAM" id="SSF54909">
    <property type="entry name" value="Dimeric alpha+beta barrel"/>
    <property type="match status" value="1"/>
</dbReference>
<dbReference type="RefSeq" id="WP_231504195.1">
    <property type="nucleotide sequence ID" value="NZ_FONH01000004.1"/>
</dbReference>
<feature type="domain" description="YCII-related" evidence="2">
    <location>
        <begin position="23"/>
        <end position="87"/>
    </location>
</feature>
<gene>
    <name evidence="3" type="ORF">SAMN02799615_01684</name>
</gene>
<protein>
    <submittedName>
        <fullName evidence="3">Uncharacterized conserved protein YciI, contains a putative active-site phosphohistidine</fullName>
    </submittedName>
</protein>
<dbReference type="AlphaFoldDB" id="A0A1I2DGF9"/>
<dbReference type="STRING" id="500610.SAMN02799615_01684"/>
<evidence type="ECO:0000259" key="2">
    <source>
        <dbReference type="Pfam" id="PF03795"/>
    </source>
</evidence>
<accession>A0A1I2DGF9</accession>
<organism evidence="3 4">
    <name type="scientific">Dyella marensis</name>
    <dbReference type="NCBI Taxonomy" id="500610"/>
    <lineage>
        <taxon>Bacteria</taxon>
        <taxon>Pseudomonadati</taxon>
        <taxon>Pseudomonadota</taxon>
        <taxon>Gammaproteobacteria</taxon>
        <taxon>Lysobacterales</taxon>
        <taxon>Rhodanobacteraceae</taxon>
        <taxon>Dyella</taxon>
    </lineage>
</organism>
<reference evidence="4" key="1">
    <citation type="submission" date="2016-10" db="EMBL/GenBank/DDBJ databases">
        <authorList>
            <person name="Varghese N."/>
            <person name="Submissions S."/>
        </authorList>
    </citation>
    <scope>NUCLEOTIDE SEQUENCE [LARGE SCALE GENOMIC DNA]</scope>
    <source>
        <strain evidence="4">UNC178MFTsu3.1</strain>
    </source>
</reference>
<comment type="similarity">
    <text evidence="1">Belongs to the YciI family.</text>
</comment>